<accession>A0AAJ7T7E8</accession>
<gene>
    <name evidence="5" type="primary">LOC116943661</name>
</gene>
<dbReference type="GO" id="GO:0005737">
    <property type="term" value="C:cytoplasm"/>
    <property type="evidence" value="ECO:0007669"/>
    <property type="project" value="TreeGrafter"/>
</dbReference>
<dbReference type="GO" id="GO:0008017">
    <property type="term" value="F:microtubule binding"/>
    <property type="evidence" value="ECO:0007669"/>
    <property type="project" value="TreeGrafter"/>
</dbReference>
<feature type="compositionally biased region" description="Polar residues" evidence="3">
    <location>
        <begin position="58"/>
        <end position="68"/>
    </location>
</feature>
<feature type="coiled-coil region" evidence="2">
    <location>
        <begin position="1234"/>
        <end position="1342"/>
    </location>
</feature>
<feature type="compositionally biased region" description="Basic and acidic residues" evidence="3">
    <location>
        <begin position="1509"/>
        <end position="1520"/>
    </location>
</feature>
<evidence type="ECO:0000256" key="3">
    <source>
        <dbReference type="SAM" id="MobiDB-lite"/>
    </source>
</evidence>
<feature type="compositionally biased region" description="Low complexity" evidence="3">
    <location>
        <begin position="1574"/>
        <end position="1592"/>
    </location>
</feature>
<keyword evidence="4" id="KW-1185">Reference proteome</keyword>
<feature type="coiled-coil region" evidence="2">
    <location>
        <begin position="1376"/>
        <end position="1432"/>
    </location>
</feature>
<feature type="compositionally biased region" description="Polar residues" evidence="3">
    <location>
        <begin position="1"/>
        <end position="11"/>
    </location>
</feature>
<dbReference type="GeneID" id="116943661"/>
<dbReference type="Proteomes" id="UP001318040">
    <property type="component" value="Chromosome 18"/>
</dbReference>
<evidence type="ECO:0000256" key="1">
    <source>
        <dbReference type="ARBA" id="ARBA00023054"/>
    </source>
</evidence>
<feature type="region of interest" description="Disordered" evidence="3">
    <location>
        <begin position="972"/>
        <end position="1064"/>
    </location>
</feature>
<dbReference type="RefSeq" id="XP_032812589.1">
    <property type="nucleotide sequence ID" value="XM_032956698.1"/>
</dbReference>
<keyword evidence="1 2" id="KW-0175">Coiled coil</keyword>
<feature type="compositionally biased region" description="Basic and acidic residues" evidence="3">
    <location>
        <begin position="44"/>
        <end position="57"/>
    </location>
</feature>
<protein>
    <submittedName>
        <fullName evidence="5">Uncharacterized protein LOC116943661</fullName>
    </submittedName>
</protein>
<evidence type="ECO:0000256" key="2">
    <source>
        <dbReference type="SAM" id="Coils"/>
    </source>
</evidence>
<evidence type="ECO:0000313" key="4">
    <source>
        <dbReference type="Proteomes" id="UP001318040"/>
    </source>
</evidence>
<dbReference type="PANTHER" id="PTHR24200">
    <property type="entry name" value="TOUCAN, ISOFORM A"/>
    <property type="match status" value="1"/>
</dbReference>
<evidence type="ECO:0000313" key="5">
    <source>
        <dbReference type="RefSeq" id="XP_032812589.1"/>
    </source>
</evidence>
<dbReference type="InterPro" id="IPR051293">
    <property type="entry name" value="MTUS1/CCDC69"/>
</dbReference>
<name>A0AAJ7T7E8_PETMA</name>
<feature type="region of interest" description="Disordered" evidence="3">
    <location>
        <begin position="1"/>
        <end position="122"/>
    </location>
</feature>
<feature type="compositionally biased region" description="Polar residues" evidence="3">
    <location>
        <begin position="1521"/>
        <end position="1536"/>
    </location>
</feature>
<dbReference type="KEGG" id="pmrn:116943661"/>
<feature type="compositionally biased region" description="Low complexity" evidence="3">
    <location>
        <begin position="1181"/>
        <end position="1193"/>
    </location>
</feature>
<feature type="region of interest" description="Disordered" evidence="3">
    <location>
        <begin position="211"/>
        <end position="230"/>
    </location>
</feature>
<organism evidence="4 5">
    <name type="scientific">Petromyzon marinus</name>
    <name type="common">Sea lamprey</name>
    <dbReference type="NCBI Taxonomy" id="7757"/>
    <lineage>
        <taxon>Eukaryota</taxon>
        <taxon>Metazoa</taxon>
        <taxon>Chordata</taxon>
        <taxon>Craniata</taxon>
        <taxon>Vertebrata</taxon>
        <taxon>Cyclostomata</taxon>
        <taxon>Hyperoartia</taxon>
        <taxon>Petromyzontiformes</taxon>
        <taxon>Petromyzontidae</taxon>
        <taxon>Petromyzon</taxon>
    </lineage>
</organism>
<feature type="region of interest" description="Disordered" evidence="3">
    <location>
        <begin position="1100"/>
        <end position="1162"/>
    </location>
</feature>
<feature type="compositionally biased region" description="Basic residues" evidence="3">
    <location>
        <begin position="1201"/>
        <end position="1211"/>
    </location>
</feature>
<sequence length="1592" mass="169614">MSNAKGSQRQASVPRARPWETTCRRSVSLGATTGPGNPSPPRGGDGHRGPADGKSETESSPLSSNGSDVSVAAPGMFAKSPALSGREAKPRGNRGEPGGGVAATELRKMGTDDGSFATPMRRNNTVLVRNGTSSRSAPSGVCEAGAMRPQGCAGPGGVRLDALLHNRGGDPRVVEEAARAHGAGCDHLNRALPSDTVVGCGRDLKLSGSRGARRGAAVGRGRKPLENANGGRLQEHKTFIQDCSLETDDELLGCKPLGSYEDLYRGDQMHSNTPLFSSPGRHCVNCHVANALDGNICCCEDDTGTGKFIALPKCVAPQNHASNPSALTPGAIKSSSPIARAVPPCKTPMGYFHRGLVGTDAMQKEIPLPGTARQRVQRQPSVDESNAELLRGPACDSFAYNSCIKKDCVAIINEIRTRNPQKRESLNSSPETPLRCLTWNETSNVDVREMYECLPMQSIVLPRENAKVLDTMAERRQANKMAASEPPKFMLRHNAAALEVISKEQLALTEVGADTVCTTALAALEHGALDETMCALGRAEDAASSTGRAAEVVAVEKMAANVTKGLSLPDIDSTMMTVASHNLNSTATSLPAAMVEKKLVDRKRPKGFGVLPKAGGENGPLCINDPKRTQIGAPLGSDVHHRRITGDCTMLKCKHSPNGSSDLQKVSLVGHTTSTPLVDDGCAQTLVPTVMFAGDNDLGEISTISSSSICSLNSLPQQLNFDKRTLPVSINRTTESTAVKASKKTLTAGGGVTTDDQASNAKKLPTVVRKAWSLDVTQKKLQMSNPNKSMERIPPTVVGQAARATVTNVEKFKHPVKATDPTGRSMAGVDTRGELLPSKVKASAVMQPRDNSAAAFKARGLPTFPRRVLPSSLCLTKLLAAGPTKYSSPTRPRQQVNDGVARKLANTPSKPGSSSKLCTPMKAGVTGAAAGRRTAAVVTPQRPSKVLGCPHLDGDGPAALGAMKMSPRIPLANAARPSPRATKPPMQRPSQGGAPAQAPNVVVSALKRQPNGPGDGHSEKGAPSSGQVRARQLKPLFGSKLRAPTRPTHGGKAEPAPVRSAVDGVPLEEATVGSAHLTMVTADNGRDSAKVAAGCLLQPSNGSLRPTGPVSSGRGRSTSMRPPSFLPGCRGASRLPATRATVPARPQPDNPNNTVVAGDPHTNTAAGQRLLALPALRKRSPSPGSASVASAQSTDSDRSGHAAHRGAKRAGRPALAGCLSQPDLLLSRGPDELLGELRATRDELARRLRCAQRLDVQRGTALAALATALQNFAARNEKLSGKLTDLNLDLKSVQQQLAMYVERCARLEQEKEVGERDSVVALTEAERRHAEALSNLEAMLRQQFDGEMERLQQTHEQELDARVAQQKKDAMSEIEMETVTAMKEDLERSINELNLSFESKRTSMQNKFEREKSRLEETVKMLTLQIKTQKEEISNIGKLLKNTSASKGSPQSPVSSLHMEDELNSLKAVVDIRTQQIHTLERRMLALQQEADAKRIVEEKLQVLQQQNEDMKARMDKSMEVTRQLSSEQTALQASLQREAKAKQRLSMEKEQLMWKLQNGSSPGVSPSSPPSTSPTFFSFQSNTTQLFSTPP</sequence>
<feature type="compositionally biased region" description="Polar residues" evidence="3">
    <location>
        <begin position="1150"/>
        <end position="1162"/>
    </location>
</feature>
<dbReference type="PANTHER" id="PTHR24200:SF11">
    <property type="entry name" value="TOUCAN, ISOFORM A"/>
    <property type="match status" value="1"/>
</dbReference>
<reference evidence="5" key="1">
    <citation type="submission" date="2025-08" db="UniProtKB">
        <authorList>
            <consortium name="RefSeq"/>
        </authorList>
    </citation>
    <scope>IDENTIFICATION</scope>
    <source>
        <tissue evidence="5">Sperm</tissue>
    </source>
</reference>
<dbReference type="GO" id="GO:0005634">
    <property type="term" value="C:nucleus"/>
    <property type="evidence" value="ECO:0007669"/>
    <property type="project" value="TreeGrafter"/>
</dbReference>
<feature type="region of interest" description="Disordered" evidence="3">
    <location>
        <begin position="1509"/>
        <end position="1592"/>
    </location>
</feature>
<feature type="region of interest" description="Disordered" evidence="3">
    <location>
        <begin position="1178"/>
        <end position="1214"/>
    </location>
</feature>
<proteinExistence type="predicted"/>
<feature type="compositionally biased region" description="Basic and acidic residues" evidence="3">
    <location>
        <begin position="1538"/>
        <end position="1553"/>
    </location>
</feature>